<evidence type="ECO:0000313" key="3">
    <source>
        <dbReference type="EMBL" id="AIA31605.1"/>
    </source>
</evidence>
<dbReference type="RefSeq" id="WP_038504943.1">
    <property type="nucleotide sequence ID" value="NZ_CP007243.1"/>
</dbReference>
<dbReference type="Proteomes" id="UP000027059">
    <property type="component" value="Chromosome"/>
</dbReference>
<dbReference type="HOGENOM" id="CLU_2260292_0_0_0"/>
<dbReference type="KEGG" id="lfp:Y981_04440"/>
<dbReference type="SUPFAM" id="SSF55008">
    <property type="entry name" value="HMA, heavy metal-associated domain"/>
    <property type="match status" value="1"/>
</dbReference>
<protein>
    <recommendedName>
        <fullName evidence="2">HMA domain-containing protein</fullName>
    </recommendedName>
</protein>
<keyword evidence="1" id="KW-0732">Signal</keyword>
<feature type="signal peptide" evidence="1">
    <location>
        <begin position="1"/>
        <end position="24"/>
    </location>
</feature>
<proteinExistence type="predicted"/>
<evidence type="ECO:0000313" key="4">
    <source>
        <dbReference type="Proteomes" id="UP000027059"/>
    </source>
</evidence>
<dbReference type="GO" id="GO:0046872">
    <property type="term" value="F:metal ion binding"/>
    <property type="evidence" value="ECO:0007669"/>
    <property type="project" value="InterPro"/>
</dbReference>
<feature type="chain" id="PRO_5001584426" description="HMA domain-containing protein" evidence="1">
    <location>
        <begin position="25"/>
        <end position="103"/>
    </location>
</feature>
<feature type="domain" description="HMA" evidence="2">
    <location>
        <begin position="46"/>
        <end position="88"/>
    </location>
</feature>
<dbReference type="EMBL" id="CP007243">
    <property type="protein sequence ID" value="AIA31605.1"/>
    <property type="molecule type" value="Genomic_DNA"/>
</dbReference>
<dbReference type="AlphaFoldDB" id="A0A059XWV3"/>
<dbReference type="InterPro" id="IPR036163">
    <property type="entry name" value="HMA_dom_sf"/>
</dbReference>
<dbReference type="OrthoDB" id="9814107at2"/>
<dbReference type="Pfam" id="PF00403">
    <property type="entry name" value="HMA"/>
    <property type="match status" value="1"/>
</dbReference>
<organism evidence="3 4">
    <name type="scientific">Leptospirillum ferriphilum YSK</name>
    <dbReference type="NCBI Taxonomy" id="1441628"/>
    <lineage>
        <taxon>Bacteria</taxon>
        <taxon>Pseudomonadati</taxon>
        <taxon>Nitrospirota</taxon>
        <taxon>Nitrospiria</taxon>
        <taxon>Nitrospirales</taxon>
        <taxon>Nitrospiraceae</taxon>
        <taxon>Leptospirillum</taxon>
    </lineage>
</organism>
<dbReference type="InterPro" id="IPR006121">
    <property type="entry name" value="HMA_dom"/>
</dbReference>
<evidence type="ECO:0000259" key="2">
    <source>
        <dbReference type="Pfam" id="PF00403"/>
    </source>
</evidence>
<reference evidence="4" key="1">
    <citation type="submission" date="2014-02" db="EMBL/GenBank/DDBJ databases">
        <title>Complete genome sequence and comparative genomic analysis of the nitrogen-fixing bacterium Leptospirillum ferriphilum YSK.</title>
        <authorList>
            <person name="Guo X."/>
            <person name="Yin H."/>
            <person name="Liang Y."/>
            <person name="Hu Q."/>
            <person name="Ma L."/>
            <person name="Xiao Y."/>
            <person name="Zhang X."/>
            <person name="Qiu G."/>
            <person name="Liu X."/>
        </authorList>
    </citation>
    <scope>NUCLEOTIDE SEQUENCE [LARGE SCALE GENOMIC DNA]</scope>
    <source>
        <strain evidence="4">YSK</strain>
    </source>
</reference>
<reference evidence="3 4" key="2">
    <citation type="journal article" date="2015" name="Biomed. Res. Int.">
        <title>Effects of Arsenite Resistance on the Growth and Functional Gene Expression of Leptospirillum ferriphilum and Acidithiobacillus thiooxidans in Pure Culture and Coculture.</title>
        <authorList>
            <person name="Jiang H."/>
            <person name="Liang Y."/>
            <person name="Yin H."/>
            <person name="Xiao Y."/>
            <person name="Guo X."/>
            <person name="Xu Y."/>
            <person name="Hu Q."/>
            <person name="Liu H."/>
            <person name="Liu X."/>
        </authorList>
    </citation>
    <scope>NUCLEOTIDE SEQUENCE [LARGE SCALE GENOMIC DNA]</scope>
    <source>
        <strain evidence="3 4">YSK</strain>
    </source>
</reference>
<accession>A0A059XWV3</accession>
<keyword evidence="4" id="KW-1185">Reference proteome</keyword>
<gene>
    <name evidence="3" type="ORF">Y981_04440</name>
</gene>
<evidence type="ECO:0000256" key="1">
    <source>
        <dbReference type="SAM" id="SignalP"/>
    </source>
</evidence>
<sequence>MKIKILAFTALVLLGTSLSGPAPAFSAPEKLTLHLGGQYCNFYLDDVTKALMGVPGVQHVAYNKTQDQVTVQGNGDKLKESEVIQAINGVKGSSWYCEAHRMP</sequence>
<dbReference type="Gene3D" id="3.30.70.100">
    <property type="match status" value="1"/>
</dbReference>
<name>A0A059XWV3_9BACT</name>